<accession>A0A150XVL8</accession>
<comment type="caution">
    <text evidence="2">The sequence shown here is derived from an EMBL/GenBank/DDBJ whole genome shotgun (WGS) entry which is preliminary data.</text>
</comment>
<dbReference type="AlphaFoldDB" id="A0A150XVL8"/>
<dbReference type="EMBL" id="LRDB01000002">
    <property type="protein sequence ID" value="KYG82801.1"/>
    <property type="molecule type" value="Genomic_DNA"/>
</dbReference>
<keyword evidence="3" id="KW-1185">Reference proteome</keyword>
<evidence type="ECO:0000259" key="1">
    <source>
        <dbReference type="Pfam" id="PF23621"/>
    </source>
</evidence>
<name>A0A150XVL8_9BACT</name>
<evidence type="ECO:0000313" key="3">
    <source>
        <dbReference type="Proteomes" id="UP000075615"/>
    </source>
</evidence>
<evidence type="ECO:0000313" key="2">
    <source>
        <dbReference type="EMBL" id="KYG82801.1"/>
    </source>
</evidence>
<organism evidence="2 3">
    <name type="scientific">Roseivirga echinicomitans</name>
    <dbReference type="NCBI Taxonomy" id="296218"/>
    <lineage>
        <taxon>Bacteria</taxon>
        <taxon>Pseudomonadati</taxon>
        <taxon>Bacteroidota</taxon>
        <taxon>Cytophagia</taxon>
        <taxon>Cytophagales</taxon>
        <taxon>Roseivirgaceae</taxon>
        <taxon>Roseivirga</taxon>
    </lineage>
</organism>
<dbReference type="InterPro" id="IPR056422">
    <property type="entry name" value="BP74_N"/>
</dbReference>
<dbReference type="Pfam" id="PF23621">
    <property type="entry name" value="BP74_N"/>
    <property type="match status" value="1"/>
</dbReference>
<protein>
    <recommendedName>
        <fullName evidence="1">BP74 N-terminal domain-containing protein</fullName>
    </recommendedName>
</protein>
<dbReference type="Proteomes" id="UP000075615">
    <property type="component" value="Unassembled WGS sequence"/>
</dbReference>
<sequence length="155" mass="17464">MNIKTLIFFCAALMMAGCSNDDGDKNKLEPEWRYFRFSSCPSETHGRWQDSSFVAATANAAVIQQCLNQLSLPLEQRTLFPLGQLGEGYAGYNTNASHQFSWHLIENDWELVELGAEIYDGCAYSDVELTNYIESVGRYGGWGSRVLEEITLDED</sequence>
<proteinExistence type="predicted"/>
<dbReference type="PROSITE" id="PS51257">
    <property type="entry name" value="PROKAR_LIPOPROTEIN"/>
    <property type="match status" value="1"/>
</dbReference>
<feature type="domain" description="BP74 N-terminal" evidence="1">
    <location>
        <begin position="44"/>
        <end position="151"/>
    </location>
</feature>
<reference evidence="2 3" key="1">
    <citation type="submission" date="2016-01" db="EMBL/GenBank/DDBJ databases">
        <title>Genome sequencing of Roseivirga echinicomitans KMM 6058.</title>
        <authorList>
            <person name="Selvaratnam C."/>
            <person name="Thevarajoo S."/>
            <person name="Goh K.M."/>
            <person name="Ee R."/>
            <person name="Chan K.-G."/>
            <person name="Chong C.S."/>
        </authorList>
    </citation>
    <scope>NUCLEOTIDE SEQUENCE [LARGE SCALE GENOMIC DNA]</scope>
    <source>
        <strain evidence="2 3">KMM 6058</strain>
    </source>
</reference>
<gene>
    <name evidence="2" type="ORF">AWN68_13515</name>
</gene>